<feature type="compositionally biased region" description="Polar residues" evidence="10">
    <location>
        <begin position="235"/>
        <end position="251"/>
    </location>
</feature>
<evidence type="ECO:0000256" key="7">
    <source>
        <dbReference type="ARBA" id="ARBA00022723"/>
    </source>
</evidence>
<dbReference type="InterPro" id="IPR000971">
    <property type="entry name" value="Globin"/>
</dbReference>
<dbReference type="AlphaFoldDB" id="A0AAD2FXG5"/>
<proteinExistence type="inferred from homology"/>
<dbReference type="GO" id="GO:0005634">
    <property type="term" value="C:nucleus"/>
    <property type="evidence" value="ECO:0007669"/>
    <property type="project" value="UniProtKB-SubCell"/>
</dbReference>
<keyword evidence="7" id="KW-0479">Metal-binding</keyword>
<dbReference type="Gene3D" id="1.10.490.10">
    <property type="entry name" value="Globins"/>
    <property type="match status" value="1"/>
</dbReference>
<name>A0AAD2FXG5_9STRA</name>
<evidence type="ECO:0000256" key="4">
    <source>
        <dbReference type="ARBA" id="ARBA00011738"/>
    </source>
</evidence>
<keyword evidence="6" id="KW-0349">Heme</keyword>
<dbReference type="PANTHER" id="PTHR22924">
    <property type="entry name" value="LEGHEMOGLOBIN-RELATED"/>
    <property type="match status" value="1"/>
</dbReference>
<dbReference type="InterPro" id="IPR001032">
    <property type="entry name" value="Leghaemoglobin-like"/>
</dbReference>
<dbReference type="SUPFAM" id="SSF46458">
    <property type="entry name" value="Globin-like"/>
    <property type="match status" value="1"/>
</dbReference>
<evidence type="ECO:0000259" key="11">
    <source>
        <dbReference type="PROSITE" id="PS01033"/>
    </source>
</evidence>
<evidence type="ECO:0000256" key="2">
    <source>
        <dbReference type="ARBA" id="ARBA00004496"/>
    </source>
</evidence>
<feature type="domain" description="Globin" evidence="11">
    <location>
        <begin position="2"/>
        <end position="159"/>
    </location>
</feature>
<dbReference type="InterPro" id="IPR009050">
    <property type="entry name" value="Globin-like_sf"/>
</dbReference>
<keyword evidence="13" id="KW-1185">Reference proteome</keyword>
<feature type="region of interest" description="Disordered" evidence="10">
    <location>
        <begin position="390"/>
        <end position="411"/>
    </location>
</feature>
<organism evidence="12 13">
    <name type="scientific">Cylindrotheca closterium</name>
    <dbReference type="NCBI Taxonomy" id="2856"/>
    <lineage>
        <taxon>Eukaryota</taxon>
        <taxon>Sar</taxon>
        <taxon>Stramenopiles</taxon>
        <taxon>Ochrophyta</taxon>
        <taxon>Bacillariophyta</taxon>
        <taxon>Bacillariophyceae</taxon>
        <taxon>Bacillariophycidae</taxon>
        <taxon>Bacillariales</taxon>
        <taxon>Bacillariaceae</taxon>
        <taxon>Cylindrotheca</taxon>
    </lineage>
</organism>
<evidence type="ECO:0000256" key="9">
    <source>
        <dbReference type="ARBA" id="ARBA00023242"/>
    </source>
</evidence>
<feature type="region of interest" description="Disordered" evidence="10">
    <location>
        <begin position="231"/>
        <end position="304"/>
    </location>
</feature>
<sequence length="501" mass="56036">MEVYCASIEKAVESWKLIQSDPNYYVTFGEALFRRIFEIAPAAVSLFHFAPEGKRSETVQGFESSPKFHPHAKAVLLMLEQALMLMLESQLYDLAEALSSLGLRHLVYGVGKEHFKVLETAVLDTLELFLPHPEWTKCLQKDWQGVLHFICKGMIVGADQGFSIKRKKRELGELSVATLRLQPTPSNSNDTSAPIIMSPPPACGSRFDLHVIKSPKDPPKPAMRSRFENFFEDSLPQTPKRSSMPKRNNSDPVLKTMIPSATLRLGRGTNSPAPTVTPSPSSSTTQRNNQRRRRHTSTDLLGEMSAVQQRIDRLSFPSDRSLLDKSSSSTTSNPTSLLSLRNELCDDIGLGPTAGRPIRKHRMSRSHPKRPLSVQKHIDTALRILNEQEQQEEPMTPNNNNNNNKTNDNSTSMTFEQLDASTSTWPILGLEQDPPSTLNTSWPMLGLEQDATPVLPRRQVSPKPIKKKKKKTITARPTFVIIDPSISVDDTESPIFEPLVC</sequence>
<keyword evidence="8" id="KW-0408">Iron</keyword>
<keyword evidence="9" id="KW-0539">Nucleus</keyword>
<feature type="region of interest" description="Disordered" evidence="10">
    <location>
        <begin position="351"/>
        <end position="375"/>
    </location>
</feature>
<dbReference type="CDD" id="cd01040">
    <property type="entry name" value="Mb-like"/>
    <property type="match status" value="1"/>
</dbReference>
<dbReference type="GO" id="GO:0019825">
    <property type="term" value="F:oxygen binding"/>
    <property type="evidence" value="ECO:0007669"/>
    <property type="project" value="InterPro"/>
</dbReference>
<dbReference type="EMBL" id="CAKOGP040001892">
    <property type="protein sequence ID" value="CAJ1955631.1"/>
    <property type="molecule type" value="Genomic_DNA"/>
</dbReference>
<evidence type="ECO:0000256" key="5">
    <source>
        <dbReference type="ARBA" id="ARBA00022490"/>
    </source>
</evidence>
<accession>A0AAD2FXG5</accession>
<evidence type="ECO:0000256" key="6">
    <source>
        <dbReference type="ARBA" id="ARBA00022617"/>
    </source>
</evidence>
<protein>
    <recommendedName>
        <fullName evidence="11">Globin domain-containing protein</fullName>
    </recommendedName>
</protein>
<dbReference type="InterPro" id="IPR012292">
    <property type="entry name" value="Globin/Proto"/>
</dbReference>
<feature type="compositionally biased region" description="Low complexity" evidence="10">
    <location>
        <begin position="393"/>
        <end position="411"/>
    </location>
</feature>
<dbReference type="PANTHER" id="PTHR22924:SF98">
    <property type="entry name" value="NON-SYMBIOTIC HEMOGLOBIN 3"/>
    <property type="match status" value="1"/>
</dbReference>
<dbReference type="Proteomes" id="UP001295423">
    <property type="component" value="Unassembled WGS sequence"/>
</dbReference>
<evidence type="ECO:0000256" key="1">
    <source>
        <dbReference type="ARBA" id="ARBA00004123"/>
    </source>
</evidence>
<reference evidence="12" key="1">
    <citation type="submission" date="2023-08" db="EMBL/GenBank/DDBJ databases">
        <authorList>
            <person name="Audoor S."/>
            <person name="Bilcke G."/>
        </authorList>
    </citation>
    <scope>NUCLEOTIDE SEQUENCE</scope>
</reference>
<dbReference type="InterPro" id="IPR044399">
    <property type="entry name" value="Mb-like_M"/>
</dbReference>
<comment type="caution">
    <text evidence="12">The sequence shown here is derived from an EMBL/GenBank/DDBJ whole genome shotgun (WGS) entry which is preliminary data.</text>
</comment>
<evidence type="ECO:0000313" key="12">
    <source>
        <dbReference type="EMBL" id="CAJ1955631.1"/>
    </source>
</evidence>
<dbReference type="GO" id="GO:0046872">
    <property type="term" value="F:metal ion binding"/>
    <property type="evidence" value="ECO:0007669"/>
    <property type="project" value="UniProtKB-KW"/>
</dbReference>
<keyword evidence="5" id="KW-0963">Cytoplasm</keyword>
<evidence type="ECO:0000256" key="3">
    <source>
        <dbReference type="ARBA" id="ARBA00007609"/>
    </source>
</evidence>
<dbReference type="GO" id="GO:0005737">
    <property type="term" value="C:cytoplasm"/>
    <property type="evidence" value="ECO:0007669"/>
    <property type="project" value="UniProtKB-SubCell"/>
</dbReference>
<feature type="compositionally biased region" description="Low complexity" evidence="10">
    <location>
        <begin position="269"/>
        <end position="288"/>
    </location>
</feature>
<comment type="similarity">
    <text evidence="3">Belongs to the plant globin family.</text>
</comment>
<gene>
    <name evidence="12" type="ORF">CYCCA115_LOCUS15846</name>
</gene>
<dbReference type="PROSITE" id="PS01033">
    <property type="entry name" value="GLOBIN"/>
    <property type="match status" value="1"/>
</dbReference>
<evidence type="ECO:0000313" key="13">
    <source>
        <dbReference type="Proteomes" id="UP001295423"/>
    </source>
</evidence>
<feature type="compositionally biased region" description="Basic residues" evidence="10">
    <location>
        <begin position="357"/>
        <end position="370"/>
    </location>
</feature>
<dbReference type="GO" id="GO:0020037">
    <property type="term" value="F:heme binding"/>
    <property type="evidence" value="ECO:0007669"/>
    <property type="project" value="InterPro"/>
</dbReference>
<evidence type="ECO:0000256" key="8">
    <source>
        <dbReference type="ARBA" id="ARBA00023004"/>
    </source>
</evidence>
<dbReference type="Pfam" id="PF00042">
    <property type="entry name" value="Globin"/>
    <property type="match status" value="1"/>
</dbReference>
<comment type="subcellular location">
    <subcellularLocation>
        <location evidence="2">Cytoplasm</location>
    </subcellularLocation>
    <subcellularLocation>
        <location evidence="1">Nucleus</location>
    </subcellularLocation>
</comment>
<comment type="subunit">
    <text evidence="4">Homodimer.</text>
</comment>
<evidence type="ECO:0000256" key="10">
    <source>
        <dbReference type="SAM" id="MobiDB-lite"/>
    </source>
</evidence>